<accession>A0A382ZG35</accession>
<dbReference type="AlphaFoldDB" id="A0A382ZG35"/>
<proteinExistence type="predicted"/>
<organism evidence="1">
    <name type="scientific">marine metagenome</name>
    <dbReference type="NCBI Taxonomy" id="408172"/>
    <lineage>
        <taxon>unclassified sequences</taxon>
        <taxon>metagenomes</taxon>
        <taxon>ecological metagenomes</taxon>
    </lineage>
</organism>
<dbReference type="EMBL" id="UINC01183478">
    <property type="protein sequence ID" value="SVD94260.1"/>
    <property type="molecule type" value="Genomic_DNA"/>
</dbReference>
<protein>
    <submittedName>
        <fullName evidence="1">Uncharacterized protein</fullName>
    </submittedName>
</protein>
<sequence>VELNWCFLDPSNPQENFEKLQWSVTAYVDKKVAEKFKK</sequence>
<reference evidence="1" key="1">
    <citation type="submission" date="2018-05" db="EMBL/GenBank/DDBJ databases">
        <authorList>
            <person name="Lanie J.A."/>
            <person name="Ng W.-L."/>
            <person name="Kazmierczak K.M."/>
            <person name="Andrzejewski T.M."/>
            <person name="Davidsen T.M."/>
            <person name="Wayne K.J."/>
            <person name="Tettelin H."/>
            <person name="Glass J.I."/>
            <person name="Rusch D."/>
            <person name="Podicherti R."/>
            <person name="Tsui H.-C.T."/>
            <person name="Winkler M.E."/>
        </authorList>
    </citation>
    <scope>NUCLEOTIDE SEQUENCE</scope>
</reference>
<feature type="non-terminal residue" evidence="1">
    <location>
        <position position="38"/>
    </location>
</feature>
<gene>
    <name evidence="1" type="ORF">METZ01_LOCUS447114</name>
</gene>
<feature type="non-terminal residue" evidence="1">
    <location>
        <position position="1"/>
    </location>
</feature>
<evidence type="ECO:0000313" key="1">
    <source>
        <dbReference type="EMBL" id="SVD94260.1"/>
    </source>
</evidence>
<name>A0A382ZG35_9ZZZZ</name>